<evidence type="ECO:0000313" key="1">
    <source>
        <dbReference type="EMBL" id="SCF40469.1"/>
    </source>
</evidence>
<proteinExistence type="predicted"/>
<gene>
    <name evidence="1" type="ORF">GA0074696_5394</name>
</gene>
<evidence type="ECO:0008006" key="3">
    <source>
        <dbReference type="Google" id="ProtNLM"/>
    </source>
</evidence>
<dbReference type="EMBL" id="LT607410">
    <property type="protein sequence ID" value="SCF40469.1"/>
    <property type="molecule type" value="Genomic_DNA"/>
</dbReference>
<reference evidence="1 2" key="1">
    <citation type="submission" date="2016-06" db="EMBL/GenBank/DDBJ databases">
        <authorList>
            <person name="Kjaerup R.B."/>
            <person name="Dalgaard T.S."/>
            <person name="Juul-Madsen H.R."/>
        </authorList>
    </citation>
    <scope>NUCLEOTIDE SEQUENCE [LARGE SCALE GENOMIC DNA]</scope>
    <source>
        <strain evidence="1 2">DSM 43821</strain>
    </source>
</reference>
<organism evidence="1 2">
    <name type="scientific">Micromonospora purpureochromogenes</name>
    <dbReference type="NCBI Taxonomy" id="47872"/>
    <lineage>
        <taxon>Bacteria</taxon>
        <taxon>Bacillati</taxon>
        <taxon>Actinomycetota</taxon>
        <taxon>Actinomycetes</taxon>
        <taxon>Micromonosporales</taxon>
        <taxon>Micromonosporaceae</taxon>
        <taxon>Micromonospora</taxon>
    </lineage>
</organism>
<dbReference type="AlphaFoldDB" id="A0A1C5A5P4"/>
<protein>
    <recommendedName>
        <fullName evidence="3">DNA repair protein</fullName>
    </recommendedName>
</protein>
<accession>A0A1C5A5P4</accession>
<evidence type="ECO:0000313" key="2">
    <source>
        <dbReference type="Proteomes" id="UP000198228"/>
    </source>
</evidence>
<sequence length="68" mass="7456">MVMPNQPNDRYQQDTARIWRAAEAAGRFPAQAPYREARTGRGVNAALSWGDLNSLPAGVSSRRGLTAR</sequence>
<dbReference type="Proteomes" id="UP000198228">
    <property type="component" value="Chromosome I"/>
</dbReference>
<name>A0A1C5A5P4_9ACTN</name>